<evidence type="ECO:0000313" key="4">
    <source>
        <dbReference type="Proteomes" id="UP000533017"/>
    </source>
</evidence>
<dbReference type="Proteomes" id="UP000199052">
    <property type="component" value="Unassembled WGS sequence"/>
</dbReference>
<evidence type="ECO:0000313" key="1">
    <source>
        <dbReference type="EMBL" id="NYH86031.1"/>
    </source>
</evidence>
<evidence type="ECO:0000313" key="2">
    <source>
        <dbReference type="EMBL" id="SFH52720.1"/>
    </source>
</evidence>
<reference evidence="1 4" key="2">
    <citation type="submission" date="2020-07" db="EMBL/GenBank/DDBJ databases">
        <title>Sequencing the genomes of 1000 actinobacteria strains.</title>
        <authorList>
            <person name="Klenk H.-P."/>
        </authorList>
    </citation>
    <scope>NUCLEOTIDE SEQUENCE [LARGE SCALE GENOMIC DNA]</scope>
    <source>
        <strain evidence="1 4">DSM 45117</strain>
    </source>
</reference>
<evidence type="ECO:0000313" key="3">
    <source>
        <dbReference type="Proteomes" id="UP000199052"/>
    </source>
</evidence>
<protein>
    <submittedName>
        <fullName evidence="2">Uncharacterized protein</fullName>
    </submittedName>
</protein>
<proteinExistence type="predicted"/>
<organism evidence="2 3">
    <name type="scientific">Actinopolymorpha cephalotaxi</name>
    <dbReference type="NCBI Taxonomy" id="504797"/>
    <lineage>
        <taxon>Bacteria</taxon>
        <taxon>Bacillati</taxon>
        <taxon>Actinomycetota</taxon>
        <taxon>Actinomycetes</taxon>
        <taxon>Propionibacteriales</taxon>
        <taxon>Actinopolymorphaceae</taxon>
        <taxon>Actinopolymorpha</taxon>
    </lineage>
</organism>
<reference evidence="2 3" key="1">
    <citation type="submission" date="2016-10" db="EMBL/GenBank/DDBJ databases">
        <authorList>
            <person name="de Groot N.N."/>
        </authorList>
    </citation>
    <scope>NUCLEOTIDE SEQUENCE [LARGE SCALE GENOMIC DNA]</scope>
    <source>
        <strain evidence="2 3">CPCC 202808</strain>
    </source>
</reference>
<sequence length="90" mass="9788">MSFDGPTLSTVVDLEGFGTGTVAVDLLALLPSQSDSDQRRLVVDRAIELTSADVVMTCLCHRILADLDQASQHVELLDDGHRTRRLSLLP</sequence>
<dbReference type="EMBL" id="FOOI01000020">
    <property type="protein sequence ID" value="SFH52720.1"/>
    <property type="molecule type" value="Genomic_DNA"/>
</dbReference>
<dbReference type="STRING" id="504797.SAMN05421678_12045"/>
<name>A0A1I3ARW8_9ACTN</name>
<dbReference type="AlphaFoldDB" id="A0A1I3ARW8"/>
<dbReference type="Proteomes" id="UP000533017">
    <property type="component" value="Unassembled WGS sequence"/>
</dbReference>
<keyword evidence="4" id="KW-1185">Reference proteome</keyword>
<gene>
    <name evidence="1" type="ORF">FHR37_004882</name>
    <name evidence="2" type="ORF">SAMN05421678_12045</name>
</gene>
<accession>A0A1I3ARW8</accession>
<dbReference type="EMBL" id="JACBZA010000001">
    <property type="protein sequence ID" value="NYH86031.1"/>
    <property type="molecule type" value="Genomic_DNA"/>
</dbReference>